<protein>
    <submittedName>
        <fullName evidence="1">Uncharacterized protein</fullName>
    </submittedName>
</protein>
<dbReference type="Proteomes" id="UP000694522">
    <property type="component" value="Unplaced"/>
</dbReference>
<accession>A0A8B9IUU4</accession>
<evidence type="ECO:0000313" key="2">
    <source>
        <dbReference type="Proteomes" id="UP000694522"/>
    </source>
</evidence>
<dbReference type="Ensembl" id="ENSACOT00000007945.1">
    <property type="protein sequence ID" value="ENSACOP00000007674.1"/>
    <property type="gene ID" value="ENSACOG00000005397.1"/>
</dbReference>
<sequence>MVWDEGILNSQPWEYQEFRLLHGSLPQLKAMVLRGLCFLLIDELPVHIPKQSITLCEKKAQALQSPSHWLRQEISPIISANPPPIQ</sequence>
<reference evidence="1" key="1">
    <citation type="submission" date="2025-08" db="UniProtKB">
        <authorList>
            <consortium name="Ensembl"/>
        </authorList>
    </citation>
    <scope>IDENTIFICATION</scope>
</reference>
<keyword evidence="2" id="KW-1185">Reference proteome</keyword>
<dbReference type="AlphaFoldDB" id="A0A8B9IUU4"/>
<proteinExistence type="predicted"/>
<reference evidence="1" key="2">
    <citation type="submission" date="2025-09" db="UniProtKB">
        <authorList>
            <consortium name="Ensembl"/>
        </authorList>
    </citation>
    <scope>IDENTIFICATION</scope>
</reference>
<name>A0A8B9IUU4_9PSIT</name>
<evidence type="ECO:0000313" key="1">
    <source>
        <dbReference type="Ensembl" id="ENSACOP00000007674.1"/>
    </source>
</evidence>
<organism evidence="1 2">
    <name type="scientific">Amazona collaria</name>
    <name type="common">yellow-billed parrot</name>
    <dbReference type="NCBI Taxonomy" id="241587"/>
    <lineage>
        <taxon>Eukaryota</taxon>
        <taxon>Metazoa</taxon>
        <taxon>Chordata</taxon>
        <taxon>Craniata</taxon>
        <taxon>Vertebrata</taxon>
        <taxon>Euteleostomi</taxon>
        <taxon>Archelosauria</taxon>
        <taxon>Archosauria</taxon>
        <taxon>Dinosauria</taxon>
        <taxon>Saurischia</taxon>
        <taxon>Theropoda</taxon>
        <taxon>Coelurosauria</taxon>
        <taxon>Aves</taxon>
        <taxon>Neognathae</taxon>
        <taxon>Neoaves</taxon>
        <taxon>Telluraves</taxon>
        <taxon>Australaves</taxon>
        <taxon>Psittaciformes</taxon>
        <taxon>Psittacidae</taxon>
        <taxon>Amazona</taxon>
    </lineage>
</organism>